<dbReference type="EMBL" id="OQ368592">
    <property type="protein sequence ID" value="WLF82712.1"/>
    <property type="molecule type" value="mRNA"/>
</dbReference>
<proteinExistence type="evidence at transcript level"/>
<dbReference type="AlphaFoldDB" id="A0AA49QCG9"/>
<reference evidence="9" key="1">
    <citation type="submission" date="2023-01" db="EMBL/GenBank/DDBJ databases">
        <title>Tityus melici venom characterization: a new scorpion of medical importance.</title>
        <authorList>
            <person name="Kalapothakis Y."/>
            <person name="Miranda K."/>
            <person name="Aragao M."/>
            <person name="Larangote D."/>
            <person name="Braga-Pereira G."/>
            <person name="Noetzold M."/>
            <person name="Molina D."/>
            <person name="Langer R."/>
            <person name="Conceicao I.M."/>
            <person name="Guerra-Duarte C."/>
            <person name="Kalapothakis E."/>
            <person name="Chavez-Olortegui C."/>
            <person name="Borges A."/>
        </authorList>
    </citation>
    <scope>NUCLEOTIDE SEQUENCE</scope>
    <source>
        <strain evidence="9">Tme7</strain>
    </source>
</reference>
<evidence type="ECO:0000256" key="1">
    <source>
        <dbReference type="ARBA" id="ARBA00004613"/>
    </source>
</evidence>
<keyword evidence="6" id="KW-0872">Ion channel impairing toxin</keyword>
<evidence type="ECO:0000256" key="7">
    <source>
        <dbReference type="ARBA" id="ARBA00023157"/>
    </source>
</evidence>
<keyword evidence="3" id="KW-0800">Toxin</keyword>
<comment type="subcellular location">
    <subcellularLocation>
        <location evidence="1">Secreted</location>
    </subcellularLocation>
</comment>
<dbReference type="FunFam" id="3.30.30.10:FF:000009">
    <property type="entry name" value="Potassium channel toxin alpha-KTx 4.3"/>
    <property type="match status" value="1"/>
</dbReference>
<dbReference type="Pfam" id="PF00451">
    <property type="entry name" value="Toxin_2"/>
    <property type="match status" value="1"/>
</dbReference>
<keyword evidence="4" id="KW-0528">Neurotoxin</keyword>
<evidence type="ECO:0000256" key="2">
    <source>
        <dbReference type="ARBA" id="ARBA00022525"/>
    </source>
</evidence>
<dbReference type="PROSITE" id="PS01138">
    <property type="entry name" value="SCORP_SHORT_TOXIN"/>
    <property type="match status" value="1"/>
</dbReference>
<dbReference type="GO" id="GO:0005576">
    <property type="term" value="C:extracellular region"/>
    <property type="evidence" value="ECO:0007669"/>
    <property type="project" value="UniProtKB-SubCell"/>
</dbReference>
<evidence type="ECO:0000256" key="5">
    <source>
        <dbReference type="ARBA" id="ARBA00022773"/>
    </source>
</evidence>
<keyword evidence="7" id="KW-1015">Disulfide bond</keyword>
<organism evidence="9">
    <name type="scientific">Tityus melici</name>
    <dbReference type="NCBI Taxonomy" id="3026321"/>
    <lineage>
        <taxon>Eukaryota</taxon>
        <taxon>Metazoa</taxon>
        <taxon>Ecdysozoa</taxon>
        <taxon>Arthropoda</taxon>
        <taxon>Chelicerata</taxon>
        <taxon>Arachnida</taxon>
        <taxon>Scorpiones</taxon>
        <taxon>Buthida</taxon>
        <taxon>Buthoidea</taxon>
        <taxon>Buthidae</taxon>
        <taxon>Tityus</taxon>
    </lineage>
</organism>
<dbReference type="GO" id="GO:0044562">
    <property type="term" value="P:venom-mediated inhibition of voltage-gated potassium channel activity"/>
    <property type="evidence" value="ECO:0007669"/>
    <property type="project" value="UniProtKB-ARBA"/>
</dbReference>
<dbReference type="SMR" id="A0AA49QCG9"/>
<dbReference type="InterPro" id="IPR001947">
    <property type="entry name" value="Scorpion_toxinS_K_inh"/>
</dbReference>
<name>A0AA49QCG9_9SCOR</name>
<dbReference type="Gene3D" id="3.30.30.10">
    <property type="entry name" value="Knottin, scorpion toxin-like"/>
    <property type="match status" value="1"/>
</dbReference>
<keyword evidence="2" id="KW-0964">Secreted</keyword>
<keyword evidence="5" id="KW-0632">Potassium channel impairing toxin</keyword>
<dbReference type="SUPFAM" id="SSF57095">
    <property type="entry name" value="Scorpion toxin-like"/>
    <property type="match status" value="1"/>
</dbReference>
<evidence type="ECO:0000256" key="8">
    <source>
        <dbReference type="SAM" id="SignalP"/>
    </source>
</evidence>
<dbReference type="GO" id="GO:0090729">
    <property type="term" value="F:toxin activity"/>
    <property type="evidence" value="ECO:0007669"/>
    <property type="project" value="UniProtKB-KW"/>
</dbReference>
<evidence type="ECO:0000256" key="3">
    <source>
        <dbReference type="ARBA" id="ARBA00022656"/>
    </source>
</evidence>
<dbReference type="InterPro" id="IPR036574">
    <property type="entry name" value="Scorpion_toxin-like_sf"/>
</dbReference>
<dbReference type="PRINTS" id="PR00286">
    <property type="entry name" value="CHARYBDTOXIN"/>
</dbReference>
<evidence type="ECO:0000313" key="9">
    <source>
        <dbReference type="EMBL" id="WLF82712.1"/>
    </source>
</evidence>
<sequence length="59" mass="6488">MKAFYGILIIFILISMLDLSQQVFINAKCRGSPECLPKCKEAIGKAAGKCMNGKCKCYP</sequence>
<feature type="signal peptide" evidence="8">
    <location>
        <begin position="1"/>
        <end position="22"/>
    </location>
</feature>
<evidence type="ECO:0000256" key="4">
    <source>
        <dbReference type="ARBA" id="ARBA00022699"/>
    </source>
</evidence>
<feature type="chain" id="PRO_5041302176" evidence="8">
    <location>
        <begin position="23"/>
        <end position="59"/>
    </location>
</feature>
<keyword evidence="8" id="KW-0732">Signal</keyword>
<protein>
    <submittedName>
        <fullName evidence="9">KTx</fullName>
    </submittedName>
</protein>
<accession>A0AA49QCG9</accession>
<dbReference type="GO" id="GO:0019870">
    <property type="term" value="F:potassium channel inhibitor activity"/>
    <property type="evidence" value="ECO:0007669"/>
    <property type="project" value="UniProtKB-ARBA"/>
</dbReference>
<evidence type="ECO:0000256" key="6">
    <source>
        <dbReference type="ARBA" id="ARBA00022872"/>
    </source>
</evidence>